<proteinExistence type="predicted"/>
<evidence type="ECO:0000256" key="1">
    <source>
        <dbReference type="SAM" id="MobiDB-lite"/>
    </source>
</evidence>
<dbReference type="EMBL" id="KE145373">
    <property type="protein sequence ID" value="EPE24278.1"/>
    <property type="molecule type" value="Genomic_DNA"/>
</dbReference>
<evidence type="ECO:0000313" key="3">
    <source>
        <dbReference type="EMBL" id="EPE24278.1"/>
    </source>
</evidence>
<protein>
    <submittedName>
        <fullName evidence="3">Uncharacterized protein</fullName>
    </submittedName>
</protein>
<dbReference type="HOGENOM" id="CLU_065639_0_0_1"/>
<dbReference type="KEGG" id="glz:GLAREA_08129"/>
<gene>
    <name evidence="3" type="ORF">GLAREA_08129</name>
</gene>
<feature type="signal peptide" evidence="2">
    <location>
        <begin position="1"/>
        <end position="23"/>
    </location>
</feature>
<dbReference type="GeneID" id="19467179"/>
<sequence>MPSKVLLQFLVFISALCVSPLEAKSHTFHNRYHQDLNLRQENGTTEQKPQVPEFDRPFPTHNASITVMASGSITNTRLTTPTTTPTSKSLSKFSICAISDVDKSKDSLCINTVPFTSTPTCSTVLTGFFTKITVTDCSQSVTFSKMESYAVATATSSASTSSRLSLRARQQRSTLSMVAPTGTPTETSKPKLYLQKKVTYYISPWQAVAANEPKDVTVVTCTYDENNLSKCRSFDQVWVTYIKYVPVTKTSTISVQTSFSEPAELAINPTLTIPVPAGPFDLSTELEYTTSEPVVTYSVKPRNSTTTINLRLTSTITRTKTLPSDNSTRTFTQTVSSASTSEEPE</sequence>
<organism evidence="3 4">
    <name type="scientific">Glarea lozoyensis (strain ATCC 20868 / MF5171)</name>
    <dbReference type="NCBI Taxonomy" id="1116229"/>
    <lineage>
        <taxon>Eukaryota</taxon>
        <taxon>Fungi</taxon>
        <taxon>Dikarya</taxon>
        <taxon>Ascomycota</taxon>
        <taxon>Pezizomycotina</taxon>
        <taxon>Leotiomycetes</taxon>
        <taxon>Helotiales</taxon>
        <taxon>Helotiaceae</taxon>
        <taxon>Glarea</taxon>
    </lineage>
</organism>
<dbReference type="RefSeq" id="XP_008088366.1">
    <property type="nucleotide sequence ID" value="XM_008090175.1"/>
</dbReference>
<accession>S3DCA6</accession>
<dbReference type="OrthoDB" id="4121208at2759"/>
<feature type="chain" id="PRO_5004508232" evidence="2">
    <location>
        <begin position="24"/>
        <end position="345"/>
    </location>
</feature>
<feature type="region of interest" description="Disordered" evidence="1">
    <location>
        <begin position="321"/>
        <end position="345"/>
    </location>
</feature>
<dbReference type="OMA" id="SICAISD"/>
<evidence type="ECO:0000256" key="2">
    <source>
        <dbReference type="SAM" id="SignalP"/>
    </source>
</evidence>
<keyword evidence="2" id="KW-0732">Signal</keyword>
<reference evidence="3 4" key="1">
    <citation type="journal article" date="2013" name="BMC Genomics">
        <title>Genomics-driven discovery of the pneumocandin biosynthetic gene cluster in the fungus Glarea lozoyensis.</title>
        <authorList>
            <person name="Chen L."/>
            <person name="Yue Q."/>
            <person name="Zhang X."/>
            <person name="Xiang M."/>
            <person name="Wang C."/>
            <person name="Li S."/>
            <person name="Che Y."/>
            <person name="Ortiz-Lopez F.J."/>
            <person name="Bills G.F."/>
            <person name="Liu X."/>
            <person name="An Z."/>
        </authorList>
    </citation>
    <scope>NUCLEOTIDE SEQUENCE [LARGE SCALE GENOMIC DNA]</scope>
    <source>
        <strain evidence="4">ATCC 20868 / MF5171</strain>
    </source>
</reference>
<keyword evidence="4" id="KW-1185">Reference proteome</keyword>
<dbReference type="eggNOG" id="ENOG502SFFI">
    <property type="taxonomic scope" value="Eukaryota"/>
</dbReference>
<evidence type="ECO:0000313" key="4">
    <source>
        <dbReference type="Proteomes" id="UP000016922"/>
    </source>
</evidence>
<dbReference type="Proteomes" id="UP000016922">
    <property type="component" value="Unassembled WGS sequence"/>
</dbReference>
<name>S3DCA6_GLAL2</name>
<dbReference type="AlphaFoldDB" id="S3DCA6"/>